<reference evidence="12" key="1">
    <citation type="submission" date="2022-11" db="UniProtKB">
        <authorList>
            <consortium name="EnsemblMetazoa"/>
        </authorList>
    </citation>
    <scope>IDENTIFICATION</scope>
</reference>
<dbReference type="SMART" id="SM00137">
    <property type="entry name" value="MAM"/>
    <property type="match status" value="2"/>
</dbReference>
<dbReference type="InterPro" id="IPR001254">
    <property type="entry name" value="Trypsin_dom"/>
</dbReference>
<dbReference type="OMA" id="CDMKSTW"/>
<proteinExistence type="inferred from homology"/>
<evidence type="ECO:0000256" key="7">
    <source>
        <dbReference type="SAM" id="MobiDB-lite"/>
    </source>
</evidence>
<evidence type="ECO:0000256" key="4">
    <source>
        <dbReference type="ARBA" id="ARBA00022825"/>
    </source>
</evidence>
<dbReference type="CDD" id="cd06263">
    <property type="entry name" value="MAM"/>
    <property type="match status" value="2"/>
</dbReference>
<feature type="region of interest" description="Disordered" evidence="7">
    <location>
        <begin position="155"/>
        <end position="236"/>
    </location>
</feature>
<feature type="chain" id="PRO_5037479136" evidence="9">
    <location>
        <begin position="16"/>
        <end position="933"/>
    </location>
</feature>
<name>A0A913YEL3_EXADI</name>
<dbReference type="Pfam" id="PF00629">
    <property type="entry name" value="MAM"/>
    <property type="match status" value="2"/>
</dbReference>
<sequence>MYTLLFLCLAAAVYGGSVDFYCDFSNSKCGMKQLRDDDFNWIVTLEDLYVDNYYANPGDKARIATPNKYSFNNGNKCLSFTYHLDGPNVGSLLVYVGKKKVWSKIGDQGPNWHKVLFKVPVSQGSYKVIFEAVAGSGDYTDLALDDIMLENCQSPATPAPPCTAQPPTQGPTPAPPTQGPTPAPPTQGPTPAPPTQGPTPAPPTQGPTPAPPTQGPPPSGSCGIRPSTRIVGGADANHGDWPWQALLRYKPTGEQFCGGALVHPEWVVTASHCLERMDLKNLIVRMGAHKRTQSVGTEQDIPASKIIMHKSYQSPKQYSNDIALIKLSSPAKLDKYTNVVCLPEAIPEVAAGTKCWITGWGALTSGGSQPQTLQQASVPIVDQAVCKNSYPKEIDSTMICAGLKQGGIDACQGDSGGPMVCENGGRFYLHGATSWGYGCAAPEKYGVYARVKYLHSWIKTQMTALRLFYHISLLIIMFALTLFALFGAALCATDFKCNFNSDDCGFVQRTDDDFDWTRQFGMTPTYYTGPMTDADGWGEYMYTDARGKAPGSKARLETPMLSVPKGGRRCRLRFYYHMSGSTMGSLAVYVGNREIWKRSGDQTDYWHLASMSLPVSKGSFKVVFVGTIGSGIFSDMAIDDVFIRGCSASVSPPTQGPTPAPPTDGPTPAPPTDGPTTAPPTQAPPPSGSCGIRPSTRIVGGADANHGDWPWQALLHYSSTGSQFCGGALVHPQWVVTASHCVSGKRPSQIAVRMGAHKRTYDVGTEQKFGVSLILMHPSYQHPMSYSNDIAMLKLDKPAKLDKYTNLVCLPESIPDVAAGTTCWITGWGTLSSGGSQPETLQQASVPIVHQDKCKSSYVNEIDDSMICAGLDQGGVDACQGDSGGPMVCENGGRFYLHGATSWGYGCALPNKYGVYARVKYLHSWIKTQMANN</sequence>
<feature type="compositionally biased region" description="Pro residues" evidence="7">
    <location>
        <begin position="654"/>
        <end position="687"/>
    </location>
</feature>
<dbReference type="GO" id="GO:0004252">
    <property type="term" value="F:serine-type endopeptidase activity"/>
    <property type="evidence" value="ECO:0007669"/>
    <property type="project" value="InterPro"/>
</dbReference>
<dbReference type="KEGG" id="epa:110235335"/>
<dbReference type="FunFam" id="2.40.10.10:FF:000077">
    <property type="entry name" value="Predicted protein"/>
    <property type="match status" value="2"/>
</dbReference>
<keyword evidence="13" id="KW-1185">Reference proteome</keyword>
<dbReference type="AlphaFoldDB" id="A0A913YEL3"/>
<feature type="signal peptide" evidence="9">
    <location>
        <begin position="1"/>
        <end position="15"/>
    </location>
</feature>
<evidence type="ECO:0000256" key="8">
    <source>
        <dbReference type="SAM" id="Phobius"/>
    </source>
</evidence>
<accession>A0A913YEL3</accession>
<dbReference type="RefSeq" id="XP_028513770.1">
    <property type="nucleotide sequence ID" value="XM_028657969.1"/>
</dbReference>
<organism evidence="12 13">
    <name type="scientific">Exaiptasia diaphana</name>
    <name type="common">Tropical sea anemone</name>
    <name type="synonym">Aiptasia pulchella</name>
    <dbReference type="NCBI Taxonomy" id="2652724"/>
    <lineage>
        <taxon>Eukaryota</taxon>
        <taxon>Metazoa</taxon>
        <taxon>Cnidaria</taxon>
        <taxon>Anthozoa</taxon>
        <taxon>Hexacorallia</taxon>
        <taxon>Actiniaria</taxon>
        <taxon>Aiptasiidae</taxon>
        <taxon>Exaiptasia</taxon>
    </lineage>
</organism>
<feature type="domain" description="Peptidase S1" evidence="11">
    <location>
        <begin position="698"/>
        <end position="931"/>
    </location>
</feature>
<keyword evidence="5" id="KW-1015">Disulfide bond</keyword>
<dbReference type="PRINTS" id="PR00722">
    <property type="entry name" value="CHYMOTRYPSIN"/>
</dbReference>
<dbReference type="GO" id="GO:0006508">
    <property type="term" value="P:proteolysis"/>
    <property type="evidence" value="ECO:0007669"/>
    <property type="project" value="UniProtKB-KW"/>
</dbReference>
<dbReference type="PROSITE" id="PS00135">
    <property type="entry name" value="TRYPSIN_SER"/>
    <property type="match status" value="2"/>
</dbReference>
<feature type="compositionally biased region" description="Pro residues" evidence="7">
    <location>
        <begin position="157"/>
        <end position="219"/>
    </location>
</feature>
<dbReference type="GeneID" id="110235335"/>
<dbReference type="OrthoDB" id="5963630at2759"/>
<dbReference type="InterPro" id="IPR009003">
    <property type="entry name" value="Peptidase_S1_PA"/>
</dbReference>
<keyword evidence="8" id="KW-1133">Transmembrane helix</keyword>
<dbReference type="PROSITE" id="PS50060">
    <property type="entry name" value="MAM_2"/>
    <property type="match status" value="2"/>
</dbReference>
<dbReference type="InterPro" id="IPR043504">
    <property type="entry name" value="Peptidase_S1_PA_chymotrypsin"/>
</dbReference>
<evidence type="ECO:0000256" key="5">
    <source>
        <dbReference type="ARBA" id="ARBA00023157"/>
    </source>
</evidence>
<evidence type="ECO:0000256" key="2">
    <source>
        <dbReference type="ARBA" id="ARBA00022670"/>
    </source>
</evidence>
<feature type="transmembrane region" description="Helical" evidence="8">
    <location>
        <begin position="467"/>
        <end position="491"/>
    </location>
</feature>
<dbReference type="InterPro" id="IPR001314">
    <property type="entry name" value="Peptidase_S1A"/>
</dbReference>
<evidence type="ECO:0000256" key="9">
    <source>
        <dbReference type="SAM" id="SignalP"/>
    </source>
</evidence>
<feature type="transmembrane region" description="Helical" evidence="8">
    <location>
        <begin position="574"/>
        <end position="591"/>
    </location>
</feature>
<feature type="domain" description="MAM" evidence="10">
    <location>
        <begin position="495"/>
        <end position="648"/>
    </location>
</feature>
<dbReference type="EnsemblMetazoa" id="XM_028657969.1">
    <property type="protein sequence ID" value="XP_028513770.1"/>
    <property type="gene ID" value="LOC110235335"/>
</dbReference>
<dbReference type="Proteomes" id="UP000887567">
    <property type="component" value="Unplaced"/>
</dbReference>
<evidence type="ECO:0000313" key="13">
    <source>
        <dbReference type="Proteomes" id="UP000887567"/>
    </source>
</evidence>
<evidence type="ECO:0000256" key="3">
    <source>
        <dbReference type="ARBA" id="ARBA00022801"/>
    </source>
</evidence>
<dbReference type="Gene3D" id="2.60.120.200">
    <property type="match status" value="2"/>
</dbReference>
<keyword evidence="2 6" id="KW-0645">Protease</keyword>
<dbReference type="PANTHER" id="PTHR24252:SF7">
    <property type="entry name" value="HYALIN"/>
    <property type="match status" value="1"/>
</dbReference>
<dbReference type="Gene3D" id="2.40.10.10">
    <property type="entry name" value="Trypsin-like serine proteases"/>
    <property type="match status" value="2"/>
</dbReference>
<keyword evidence="4 6" id="KW-0720">Serine protease</keyword>
<evidence type="ECO:0000256" key="1">
    <source>
        <dbReference type="ARBA" id="ARBA00007664"/>
    </source>
</evidence>
<dbReference type="InterPro" id="IPR018114">
    <property type="entry name" value="TRYPSIN_HIS"/>
</dbReference>
<dbReference type="SMART" id="SM00020">
    <property type="entry name" value="Tryp_SPc"/>
    <property type="match status" value="2"/>
</dbReference>
<comment type="similarity">
    <text evidence="1">Belongs to the peptidase S1 family.</text>
</comment>
<feature type="domain" description="Peptidase S1" evidence="11">
    <location>
        <begin position="230"/>
        <end position="463"/>
    </location>
</feature>
<evidence type="ECO:0000259" key="11">
    <source>
        <dbReference type="PROSITE" id="PS50240"/>
    </source>
</evidence>
<protein>
    <submittedName>
        <fullName evidence="12">Uncharacterized protein</fullName>
    </submittedName>
</protein>
<feature type="region of interest" description="Disordered" evidence="7">
    <location>
        <begin position="649"/>
        <end position="703"/>
    </location>
</feature>
<dbReference type="PROSITE" id="PS00134">
    <property type="entry name" value="TRYPSIN_HIS"/>
    <property type="match status" value="2"/>
</dbReference>
<evidence type="ECO:0000313" key="12">
    <source>
        <dbReference type="EnsemblMetazoa" id="XP_028513770.1"/>
    </source>
</evidence>
<evidence type="ECO:0000256" key="6">
    <source>
        <dbReference type="RuleBase" id="RU363034"/>
    </source>
</evidence>
<dbReference type="PANTHER" id="PTHR24252">
    <property type="entry name" value="ACROSIN-RELATED"/>
    <property type="match status" value="1"/>
</dbReference>
<keyword evidence="8" id="KW-0812">Transmembrane</keyword>
<dbReference type="SUPFAM" id="SSF50494">
    <property type="entry name" value="Trypsin-like serine proteases"/>
    <property type="match status" value="2"/>
</dbReference>
<dbReference type="GO" id="GO:0016020">
    <property type="term" value="C:membrane"/>
    <property type="evidence" value="ECO:0007669"/>
    <property type="project" value="InterPro"/>
</dbReference>
<dbReference type="CDD" id="cd00190">
    <property type="entry name" value="Tryp_SPc"/>
    <property type="match status" value="2"/>
</dbReference>
<dbReference type="Pfam" id="PF00089">
    <property type="entry name" value="Trypsin"/>
    <property type="match status" value="2"/>
</dbReference>
<dbReference type="PROSITE" id="PS50240">
    <property type="entry name" value="TRYPSIN_DOM"/>
    <property type="match status" value="2"/>
</dbReference>
<evidence type="ECO:0000259" key="10">
    <source>
        <dbReference type="PROSITE" id="PS50060"/>
    </source>
</evidence>
<keyword evidence="3 6" id="KW-0378">Hydrolase</keyword>
<keyword evidence="9" id="KW-0732">Signal</keyword>
<dbReference type="InterPro" id="IPR013320">
    <property type="entry name" value="ConA-like_dom_sf"/>
</dbReference>
<feature type="domain" description="MAM" evidence="10">
    <location>
        <begin position="20"/>
        <end position="154"/>
    </location>
</feature>
<dbReference type="SUPFAM" id="SSF49899">
    <property type="entry name" value="Concanavalin A-like lectins/glucanases"/>
    <property type="match status" value="2"/>
</dbReference>
<dbReference type="InterPro" id="IPR000998">
    <property type="entry name" value="MAM_dom"/>
</dbReference>
<dbReference type="InterPro" id="IPR033116">
    <property type="entry name" value="TRYPSIN_SER"/>
</dbReference>
<keyword evidence="8" id="KW-0472">Membrane</keyword>